<dbReference type="Proteomes" id="UP000094067">
    <property type="component" value="Unassembled WGS sequence"/>
</dbReference>
<keyword evidence="2 3" id="KW-0808">Transferase</keyword>
<protein>
    <submittedName>
        <fullName evidence="3">Putative N-acetylmannosaminyltransferase</fullName>
        <ecNumber evidence="3">2.4.1.187</ecNumber>
    </submittedName>
</protein>
<dbReference type="AlphaFoldDB" id="A0A1E3AEE1"/>
<evidence type="ECO:0000313" key="3">
    <source>
        <dbReference type="EMBL" id="ODM06947.1"/>
    </source>
</evidence>
<comment type="caution">
    <text evidence="3">The sequence shown here is derived from an EMBL/GenBank/DDBJ whole genome shotgun (WGS) entry which is preliminary data.</text>
</comment>
<sequence>MREETKIKMLDIRFNAVKQEQLLEEVFRNIEEKKRTSIMFVNVDVAIKAEKDELLKQALNESEMVLADGMPIIWISKLFKTPLPEKISGSDFVPELCRMAAQKGKKLFLAGGGEGVAERAAKNLLTKYPGIQISGWYSPPYGFENQPAEIEKMNAAIHSAGPDIVIVCLGCPKQERYVYENRDTYKAGISICAGATIDFLAGNVKRCPAWMSRYGLEWFFRFLQEPKRLFKRYFIDDIQILRMVLKYRPGKSQ</sequence>
<dbReference type="PANTHER" id="PTHR34136:SF1">
    <property type="entry name" value="UDP-N-ACETYL-D-MANNOSAMINURONIC ACID TRANSFERASE"/>
    <property type="match status" value="1"/>
</dbReference>
<evidence type="ECO:0000256" key="1">
    <source>
        <dbReference type="ARBA" id="ARBA00022676"/>
    </source>
</evidence>
<dbReference type="CDD" id="cd06533">
    <property type="entry name" value="Glyco_transf_WecG_TagA"/>
    <property type="match status" value="1"/>
</dbReference>
<organism evidence="3 4">
    <name type="scientific">Eisenbergiella tayi</name>
    <dbReference type="NCBI Taxonomy" id="1432052"/>
    <lineage>
        <taxon>Bacteria</taxon>
        <taxon>Bacillati</taxon>
        <taxon>Bacillota</taxon>
        <taxon>Clostridia</taxon>
        <taxon>Lachnospirales</taxon>
        <taxon>Lachnospiraceae</taxon>
        <taxon>Eisenbergiella</taxon>
    </lineage>
</organism>
<dbReference type="PANTHER" id="PTHR34136">
    <property type="match status" value="1"/>
</dbReference>
<evidence type="ECO:0000313" key="4">
    <source>
        <dbReference type="Proteomes" id="UP000094067"/>
    </source>
</evidence>
<name>A0A1E3AEE1_9FIRM</name>
<dbReference type="EMBL" id="MCGH01000002">
    <property type="protein sequence ID" value="ODM06947.1"/>
    <property type="molecule type" value="Genomic_DNA"/>
</dbReference>
<keyword evidence="1 3" id="KW-0328">Glycosyltransferase</keyword>
<dbReference type="Pfam" id="PF03808">
    <property type="entry name" value="Glyco_tran_WecG"/>
    <property type="match status" value="1"/>
</dbReference>
<dbReference type="EC" id="2.4.1.187" evidence="3"/>
<dbReference type="InterPro" id="IPR004629">
    <property type="entry name" value="WecG_TagA_CpsF"/>
</dbReference>
<dbReference type="GO" id="GO:0047244">
    <property type="term" value="F:N-acetylglucosaminyldiphosphoundecaprenol N-acetyl-beta-D-mannosaminyltransferase activity"/>
    <property type="evidence" value="ECO:0007669"/>
    <property type="project" value="UniProtKB-EC"/>
</dbReference>
<dbReference type="RefSeq" id="WP_069153456.1">
    <property type="nucleotide sequence ID" value="NZ_MCGH01000002.1"/>
</dbReference>
<accession>A0A1E3AEE1</accession>
<proteinExistence type="predicted"/>
<gene>
    <name evidence="3" type="primary">tagA_2</name>
    <name evidence="3" type="ORF">BEI61_02837</name>
</gene>
<reference evidence="3 4" key="1">
    <citation type="submission" date="2016-07" db="EMBL/GenBank/DDBJ databases">
        <title>Characterization of isolates of Eisenbergiella tayi derived from blood cultures, using whole genome sequencing.</title>
        <authorList>
            <person name="Burdz T."/>
            <person name="Wiebe D."/>
            <person name="Huynh C."/>
            <person name="Bernard K."/>
        </authorList>
    </citation>
    <scope>NUCLEOTIDE SEQUENCE [LARGE SCALE GENOMIC DNA]</scope>
    <source>
        <strain evidence="3 4">NML 110608</strain>
    </source>
</reference>
<dbReference type="NCBIfam" id="TIGR00696">
    <property type="entry name" value="wecG_tagA_cpsF"/>
    <property type="match status" value="1"/>
</dbReference>
<dbReference type="PATRIC" id="fig|1432052.4.peg.3161"/>
<evidence type="ECO:0000256" key="2">
    <source>
        <dbReference type="ARBA" id="ARBA00022679"/>
    </source>
</evidence>